<keyword evidence="4" id="KW-1185">Reference proteome</keyword>
<proteinExistence type="inferred from homology"/>
<sequence>MPKEMIIKNTVTIAAPASKVWDALVNPEQTKKYMFGCEPITNWQPGSSIRWVGVFDGKEIEAVTGKVVSIDKGKSLAYTTFDPNGTYPNLPENHLVVTYSLVEKGGRTEFTVTQGDYSTVAEGQKRYDDTMNEGGWAGILEQIKGIVEA</sequence>
<comment type="similarity">
    <text evidence="1">Belongs to the AHA1 family.</text>
</comment>
<dbReference type="Proteomes" id="UP001302349">
    <property type="component" value="Chromosome"/>
</dbReference>
<evidence type="ECO:0000259" key="2">
    <source>
        <dbReference type="Pfam" id="PF08327"/>
    </source>
</evidence>
<organism evidence="3 4">
    <name type="scientific">Imperialibacter roseus</name>
    <dbReference type="NCBI Taxonomy" id="1324217"/>
    <lineage>
        <taxon>Bacteria</taxon>
        <taxon>Pseudomonadati</taxon>
        <taxon>Bacteroidota</taxon>
        <taxon>Cytophagia</taxon>
        <taxon>Cytophagales</taxon>
        <taxon>Flammeovirgaceae</taxon>
        <taxon>Imperialibacter</taxon>
    </lineage>
</organism>
<gene>
    <name evidence="3" type="ORF">RT717_01870</name>
</gene>
<reference evidence="3 4" key="1">
    <citation type="journal article" date="2023" name="Microbiol. Resour. Announc.">
        <title>Complete Genome Sequence of Imperialibacter roseus strain P4T.</title>
        <authorList>
            <person name="Tizabi D.R."/>
            <person name="Bachvaroff T."/>
            <person name="Hill R.T."/>
        </authorList>
    </citation>
    <scope>NUCLEOTIDE SEQUENCE [LARGE SCALE GENOMIC DNA]</scope>
    <source>
        <strain evidence="3 4">P4T</strain>
    </source>
</reference>
<dbReference type="Gene3D" id="3.30.530.20">
    <property type="match status" value="1"/>
</dbReference>
<dbReference type="InterPro" id="IPR023393">
    <property type="entry name" value="START-like_dom_sf"/>
</dbReference>
<dbReference type="InterPro" id="IPR013538">
    <property type="entry name" value="ASHA1/2-like_C"/>
</dbReference>
<feature type="domain" description="Activator of Hsp90 ATPase homologue 1/2-like C-terminal" evidence="2">
    <location>
        <begin position="15"/>
        <end position="148"/>
    </location>
</feature>
<evidence type="ECO:0000256" key="1">
    <source>
        <dbReference type="ARBA" id="ARBA00006817"/>
    </source>
</evidence>
<name>A0ABZ0IQN7_9BACT</name>
<evidence type="ECO:0000313" key="4">
    <source>
        <dbReference type="Proteomes" id="UP001302349"/>
    </source>
</evidence>
<protein>
    <submittedName>
        <fullName evidence="3">SRPBCC domain-containing protein</fullName>
    </submittedName>
</protein>
<evidence type="ECO:0000313" key="3">
    <source>
        <dbReference type="EMBL" id="WOK07367.1"/>
    </source>
</evidence>
<accession>A0ABZ0IQN7</accession>
<dbReference type="Pfam" id="PF08327">
    <property type="entry name" value="AHSA1"/>
    <property type="match status" value="1"/>
</dbReference>
<dbReference type="SUPFAM" id="SSF55961">
    <property type="entry name" value="Bet v1-like"/>
    <property type="match status" value="1"/>
</dbReference>
<dbReference type="RefSeq" id="WP_317490046.1">
    <property type="nucleotide sequence ID" value="NZ_CP136051.1"/>
</dbReference>
<dbReference type="EMBL" id="CP136051">
    <property type="protein sequence ID" value="WOK07367.1"/>
    <property type="molecule type" value="Genomic_DNA"/>
</dbReference>